<feature type="region of interest" description="Disordered" evidence="1">
    <location>
        <begin position="25"/>
        <end position="50"/>
    </location>
</feature>
<proteinExistence type="predicted"/>
<organism evidence="2">
    <name type="scientific">Anopheles darlingi</name>
    <name type="common">Mosquito</name>
    <dbReference type="NCBI Taxonomy" id="43151"/>
    <lineage>
        <taxon>Eukaryota</taxon>
        <taxon>Metazoa</taxon>
        <taxon>Ecdysozoa</taxon>
        <taxon>Arthropoda</taxon>
        <taxon>Hexapoda</taxon>
        <taxon>Insecta</taxon>
        <taxon>Pterygota</taxon>
        <taxon>Neoptera</taxon>
        <taxon>Endopterygota</taxon>
        <taxon>Diptera</taxon>
        <taxon>Nematocera</taxon>
        <taxon>Culicoidea</taxon>
        <taxon>Culicidae</taxon>
        <taxon>Anophelinae</taxon>
        <taxon>Anopheles</taxon>
    </lineage>
</organism>
<dbReference type="AlphaFoldDB" id="A0A2M4DLJ8"/>
<name>A0A2M4DLJ8_ANODA</name>
<accession>A0A2M4DLJ8</accession>
<reference evidence="2" key="1">
    <citation type="submission" date="2018-01" db="EMBL/GenBank/DDBJ databases">
        <title>An insight into the sialome of Amazonian anophelines.</title>
        <authorList>
            <person name="Ribeiro J.M."/>
            <person name="Scarpassa V."/>
            <person name="Calvo E."/>
        </authorList>
    </citation>
    <scope>NUCLEOTIDE SEQUENCE</scope>
</reference>
<protein>
    <submittedName>
        <fullName evidence="2">Putative secreted protein</fullName>
    </submittedName>
</protein>
<evidence type="ECO:0000256" key="1">
    <source>
        <dbReference type="SAM" id="MobiDB-lite"/>
    </source>
</evidence>
<evidence type="ECO:0000313" key="2">
    <source>
        <dbReference type="EMBL" id="MBW78446.1"/>
    </source>
</evidence>
<dbReference type="EMBL" id="GGFL01014268">
    <property type="protein sequence ID" value="MBW78446.1"/>
    <property type="molecule type" value="Transcribed_RNA"/>
</dbReference>
<sequence length="66" mass="7441">MVYYRLWVRAPRRGLLLLLRSAHPASASMADPSLTTRHPDTPRPSYHVHHPYGAAYDADAHRAVPP</sequence>